<keyword evidence="8" id="KW-1133">Transmembrane helix</keyword>
<evidence type="ECO:0000256" key="6">
    <source>
        <dbReference type="ARBA" id="ARBA00022692"/>
    </source>
</evidence>
<dbReference type="PANTHER" id="PTHR46300">
    <property type="entry name" value="P450, PUTATIVE (EUROFUNG)-RELATED-RELATED"/>
    <property type="match status" value="1"/>
</dbReference>
<dbReference type="EMBL" id="JASBNA010000006">
    <property type="protein sequence ID" value="KAK7690945.1"/>
    <property type="molecule type" value="Genomic_DNA"/>
</dbReference>
<evidence type="ECO:0000256" key="11">
    <source>
        <dbReference type="ARBA" id="ARBA00023033"/>
    </source>
</evidence>
<comment type="caution">
    <text evidence="16">The sequence shown here is derived from an EMBL/GenBank/DDBJ whole genome shotgun (WGS) entry which is preliminary data.</text>
</comment>
<evidence type="ECO:0000256" key="7">
    <source>
        <dbReference type="ARBA" id="ARBA00022723"/>
    </source>
</evidence>
<keyword evidence="10 13" id="KW-0408">Iron</keyword>
<dbReference type="GO" id="GO:0016020">
    <property type="term" value="C:membrane"/>
    <property type="evidence" value="ECO:0007669"/>
    <property type="project" value="UniProtKB-SubCell"/>
</dbReference>
<evidence type="ECO:0000313" key="16">
    <source>
        <dbReference type="EMBL" id="KAK7690945.1"/>
    </source>
</evidence>
<dbReference type="GO" id="GO:0020037">
    <property type="term" value="F:heme binding"/>
    <property type="evidence" value="ECO:0007669"/>
    <property type="project" value="InterPro"/>
</dbReference>
<evidence type="ECO:0000256" key="4">
    <source>
        <dbReference type="ARBA" id="ARBA00010617"/>
    </source>
</evidence>
<dbReference type="Pfam" id="PF00067">
    <property type="entry name" value="p450"/>
    <property type="match status" value="1"/>
</dbReference>
<keyword evidence="5 13" id="KW-0349">Heme</keyword>
<dbReference type="InterPro" id="IPR050364">
    <property type="entry name" value="Cytochrome_P450_fung"/>
</dbReference>
<dbReference type="InterPro" id="IPR036396">
    <property type="entry name" value="Cyt_P450_sf"/>
</dbReference>
<organism evidence="16 17">
    <name type="scientific">Cerrena zonata</name>
    <dbReference type="NCBI Taxonomy" id="2478898"/>
    <lineage>
        <taxon>Eukaryota</taxon>
        <taxon>Fungi</taxon>
        <taxon>Dikarya</taxon>
        <taxon>Basidiomycota</taxon>
        <taxon>Agaricomycotina</taxon>
        <taxon>Agaricomycetes</taxon>
        <taxon>Polyporales</taxon>
        <taxon>Cerrenaceae</taxon>
        <taxon>Cerrena</taxon>
    </lineage>
</organism>
<dbReference type="GO" id="GO:0005506">
    <property type="term" value="F:iron ion binding"/>
    <property type="evidence" value="ECO:0007669"/>
    <property type="project" value="InterPro"/>
</dbReference>
<feature type="chain" id="PRO_5043676405" description="Cytochrome P450" evidence="15">
    <location>
        <begin position="24"/>
        <end position="589"/>
    </location>
</feature>
<feature type="signal peptide" evidence="15">
    <location>
        <begin position="1"/>
        <end position="23"/>
    </location>
</feature>
<reference evidence="16 17" key="1">
    <citation type="submission" date="2022-09" db="EMBL/GenBank/DDBJ databases">
        <authorList>
            <person name="Palmer J.M."/>
        </authorList>
    </citation>
    <scope>NUCLEOTIDE SEQUENCE [LARGE SCALE GENOMIC DNA]</scope>
    <source>
        <strain evidence="16 17">DSM 7382</strain>
    </source>
</reference>
<dbReference type="InterPro" id="IPR002401">
    <property type="entry name" value="Cyt_P450_E_grp-I"/>
</dbReference>
<dbReference type="PRINTS" id="PR00463">
    <property type="entry name" value="EP450I"/>
</dbReference>
<dbReference type="PANTHER" id="PTHR46300:SF7">
    <property type="entry name" value="P450, PUTATIVE (EUROFUNG)-RELATED"/>
    <property type="match status" value="1"/>
</dbReference>
<evidence type="ECO:0008006" key="18">
    <source>
        <dbReference type="Google" id="ProtNLM"/>
    </source>
</evidence>
<dbReference type="AlphaFoldDB" id="A0AAW0GC82"/>
<dbReference type="GO" id="GO:0004497">
    <property type="term" value="F:monooxygenase activity"/>
    <property type="evidence" value="ECO:0007669"/>
    <property type="project" value="UniProtKB-KW"/>
</dbReference>
<sequence>MSNVNILIVGSIFLLAAEELLNGLEPHYPLYQGTKLVTAPTSDLMSRELSQTAILGSGPFQRFKYPHREYPPSPISHTMESALLLTVLFASFISLGLLRRWARPTLPLPPGPQGNPIIGNMLAMSFVTPWKVFREWSNVYGDIMSLSLPGQTIVVLGSAKSALDLLEKRSDIYSDRPISVIHKLMSWEWNFGLMPYGETWREHRREFHQFFHQRKIPQYQPIQLQQTRAFLRRALDSPNDVGQHVRQIYAGTVLKIIYDKDIVDMTDEYVICAQEAMHGLSETSILGAYWMDYFPILKYMPGWVPGALGKKLVEHYKPFIREMRDKPYDEFQQKENGSVAASVASEVIERLKQRSGKSELSLADDVLARNVTGIAYGAGADTTTAASQAFLIAMSLYPDAQRKAQEEIDRVVGPDRLPEFEDLENLHYTRAIVLEAIRWMVVLPLGAYHRVTQDDEYRGFRIPKGATVFSNIWSILHNPDDYPEPEVFRPERFIKDGKVDLSIQDPSIFVFGFGRRVCPGRHLANASLLIAFASILRVFDVNPIMSEDGKTFDPHSMVSAGFVSSPEYVPCSLTPRSKDTQRLINRTCA</sequence>
<gene>
    <name evidence="16" type="ORF">QCA50_006048</name>
</gene>
<feature type="binding site" description="axial binding residue" evidence="13">
    <location>
        <position position="518"/>
    </location>
    <ligand>
        <name>heme</name>
        <dbReference type="ChEBI" id="CHEBI:30413"/>
    </ligand>
    <ligandPart>
        <name>Fe</name>
        <dbReference type="ChEBI" id="CHEBI:18248"/>
    </ligandPart>
</feature>
<name>A0AAW0GC82_9APHY</name>
<evidence type="ECO:0000256" key="14">
    <source>
        <dbReference type="RuleBase" id="RU000461"/>
    </source>
</evidence>
<keyword evidence="17" id="KW-1185">Reference proteome</keyword>
<evidence type="ECO:0000256" key="3">
    <source>
        <dbReference type="ARBA" id="ARBA00005179"/>
    </source>
</evidence>
<keyword evidence="15" id="KW-0732">Signal</keyword>
<dbReference type="Gene3D" id="1.10.630.10">
    <property type="entry name" value="Cytochrome P450"/>
    <property type="match status" value="1"/>
</dbReference>
<dbReference type="SUPFAM" id="SSF48264">
    <property type="entry name" value="Cytochrome P450"/>
    <property type="match status" value="1"/>
</dbReference>
<keyword evidence="9 14" id="KW-0560">Oxidoreductase</keyword>
<keyword evidence="7 13" id="KW-0479">Metal-binding</keyword>
<dbReference type="GO" id="GO:0016705">
    <property type="term" value="F:oxidoreductase activity, acting on paired donors, with incorporation or reduction of molecular oxygen"/>
    <property type="evidence" value="ECO:0007669"/>
    <property type="project" value="InterPro"/>
</dbReference>
<keyword evidence="6" id="KW-0812">Transmembrane</keyword>
<protein>
    <recommendedName>
        <fullName evidence="18">Cytochrome P450</fullName>
    </recommendedName>
</protein>
<comment type="cofactor">
    <cofactor evidence="1 13">
        <name>heme</name>
        <dbReference type="ChEBI" id="CHEBI:30413"/>
    </cofactor>
</comment>
<dbReference type="CDD" id="cd11065">
    <property type="entry name" value="CYP64-like"/>
    <property type="match status" value="1"/>
</dbReference>
<evidence type="ECO:0000256" key="15">
    <source>
        <dbReference type="SAM" id="SignalP"/>
    </source>
</evidence>
<dbReference type="Proteomes" id="UP001385951">
    <property type="component" value="Unassembled WGS sequence"/>
</dbReference>
<comment type="pathway">
    <text evidence="3">Secondary metabolite biosynthesis.</text>
</comment>
<accession>A0AAW0GC82</accession>
<keyword evidence="11 14" id="KW-0503">Monooxygenase</keyword>
<dbReference type="PROSITE" id="PS00086">
    <property type="entry name" value="CYTOCHROME_P450"/>
    <property type="match status" value="1"/>
</dbReference>
<comment type="subcellular location">
    <subcellularLocation>
        <location evidence="2">Membrane</location>
        <topology evidence="2">Single-pass membrane protein</topology>
    </subcellularLocation>
</comment>
<evidence type="ECO:0000256" key="12">
    <source>
        <dbReference type="ARBA" id="ARBA00023136"/>
    </source>
</evidence>
<proteinExistence type="inferred from homology"/>
<evidence type="ECO:0000256" key="1">
    <source>
        <dbReference type="ARBA" id="ARBA00001971"/>
    </source>
</evidence>
<comment type="similarity">
    <text evidence="4 14">Belongs to the cytochrome P450 family.</text>
</comment>
<dbReference type="InterPro" id="IPR017972">
    <property type="entry name" value="Cyt_P450_CS"/>
</dbReference>
<keyword evidence="12" id="KW-0472">Membrane</keyword>
<dbReference type="InterPro" id="IPR001128">
    <property type="entry name" value="Cyt_P450"/>
</dbReference>
<evidence type="ECO:0000313" key="17">
    <source>
        <dbReference type="Proteomes" id="UP001385951"/>
    </source>
</evidence>
<evidence type="ECO:0000256" key="5">
    <source>
        <dbReference type="ARBA" id="ARBA00022617"/>
    </source>
</evidence>
<evidence type="ECO:0000256" key="10">
    <source>
        <dbReference type="ARBA" id="ARBA00023004"/>
    </source>
</evidence>
<evidence type="ECO:0000256" key="8">
    <source>
        <dbReference type="ARBA" id="ARBA00022989"/>
    </source>
</evidence>
<evidence type="ECO:0000256" key="2">
    <source>
        <dbReference type="ARBA" id="ARBA00004167"/>
    </source>
</evidence>
<evidence type="ECO:0000256" key="9">
    <source>
        <dbReference type="ARBA" id="ARBA00023002"/>
    </source>
</evidence>
<evidence type="ECO:0000256" key="13">
    <source>
        <dbReference type="PIRSR" id="PIRSR602401-1"/>
    </source>
</evidence>